<dbReference type="PANTHER" id="PTHR12047">
    <property type="entry name" value="FANCONI ANEMIA GROUP A PROTEIN"/>
    <property type="match status" value="1"/>
</dbReference>
<evidence type="ECO:0000313" key="3">
    <source>
        <dbReference type="Proteomes" id="UP000650833"/>
    </source>
</evidence>
<dbReference type="EMBL" id="JAEPRC010000715">
    <property type="protein sequence ID" value="KAG2192548.1"/>
    <property type="molecule type" value="Genomic_DNA"/>
</dbReference>
<feature type="domain" description="Fanconi anaemia group A protein helical" evidence="1">
    <location>
        <begin position="473"/>
        <end position="548"/>
    </location>
</feature>
<protein>
    <recommendedName>
        <fullName evidence="1">Fanconi anaemia group A protein helical domain-containing protein</fullName>
    </recommendedName>
</protein>
<organism evidence="2 3">
    <name type="scientific">Mucor plumbeus</name>
    <dbReference type="NCBI Taxonomy" id="97098"/>
    <lineage>
        <taxon>Eukaryota</taxon>
        <taxon>Fungi</taxon>
        <taxon>Fungi incertae sedis</taxon>
        <taxon>Mucoromycota</taxon>
        <taxon>Mucoromycotina</taxon>
        <taxon>Mucoromycetes</taxon>
        <taxon>Mucorales</taxon>
        <taxon>Mucorineae</taxon>
        <taxon>Mucoraceae</taxon>
        <taxon>Mucor</taxon>
    </lineage>
</organism>
<dbReference type="PANTHER" id="PTHR12047:SF2">
    <property type="entry name" value="FANCONI ANEMIA GROUP A PROTEIN"/>
    <property type="match status" value="1"/>
</dbReference>
<dbReference type="InterPro" id="IPR055386">
    <property type="entry name" value="FANCA_helical"/>
</dbReference>
<gene>
    <name evidence="2" type="ORF">INT46_002255</name>
</gene>
<dbReference type="Proteomes" id="UP000650833">
    <property type="component" value="Unassembled WGS sequence"/>
</dbReference>
<accession>A0A8H7UUH8</accession>
<dbReference type="Pfam" id="PF24781">
    <property type="entry name" value="FANCA_helical"/>
    <property type="match status" value="1"/>
</dbReference>
<reference evidence="2" key="1">
    <citation type="submission" date="2020-12" db="EMBL/GenBank/DDBJ databases">
        <title>Metabolic potential, ecology and presence of endohyphal bacteria is reflected in genomic diversity of Mucoromycotina.</title>
        <authorList>
            <person name="Muszewska A."/>
            <person name="Okrasinska A."/>
            <person name="Steczkiewicz K."/>
            <person name="Drgas O."/>
            <person name="Orlowska M."/>
            <person name="Perlinska-Lenart U."/>
            <person name="Aleksandrzak-Piekarczyk T."/>
            <person name="Szatraj K."/>
            <person name="Zielenkiewicz U."/>
            <person name="Pilsyk S."/>
            <person name="Malc E."/>
            <person name="Mieczkowski P."/>
            <person name="Kruszewska J.S."/>
            <person name="Biernat P."/>
            <person name="Pawlowska J."/>
        </authorList>
    </citation>
    <scope>NUCLEOTIDE SEQUENCE</scope>
    <source>
        <strain evidence="2">CBS 226.32</strain>
    </source>
</reference>
<keyword evidence="3" id="KW-1185">Reference proteome</keyword>
<sequence>MPFIPATRKRILLKPQEDQLQWNLTKGHSKRHCREKDGVEKYMAITLTTEDIANKFLQFLYNTKDANAKLDQFAKEITYLYKSIAFSSKQFNQILGEQAVNSARLLEYYYKLFIRLKILALSLSSILEHVQNLDETLYELINHDEVIAEAFEHAAYIPYMTNEILDAFFNADGKQLTSWTTLMKTNNARRLQFILAYYARSMAPEELKTVLIRLMSLHKIRPKDDDENLNKCFYRQLRHVKQFLFSTRHTQTKQYDSFLAKKPIFLLISQWFFEFNTKAELVLTNFVSNIASVGSSLENGSEVMDISILFYSYFTACKDLTASGLDVLRIFDIIEAINTAVKQSLERDESSELCVILTLAQIALEHMHTSIGYTYASWFETTFIKPSSSILDKRTSVVFIKILQQMTLYELPSILQIHGRALANCTIIHNAQLYISGVRKRLLELGLNHHLKSYPSSLGTPLQSDSITETLSASDEIGEIIEQFIKKESTVPASLLHSHVFRKQWFISTFLPKLLAWKGENIEARNSLIVALRKMNKIPDDMYKIFIQEQKRKAK</sequence>
<dbReference type="GO" id="GO:0043240">
    <property type="term" value="C:Fanconi anaemia nuclear complex"/>
    <property type="evidence" value="ECO:0007669"/>
    <property type="project" value="InterPro"/>
</dbReference>
<comment type="caution">
    <text evidence="2">The sequence shown here is derived from an EMBL/GenBank/DDBJ whole genome shotgun (WGS) entry which is preliminary data.</text>
</comment>
<dbReference type="GO" id="GO:0036297">
    <property type="term" value="P:interstrand cross-link repair"/>
    <property type="evidence" value="ECO:0007669"/>
    <property type="project" value="InterPro"/>
</dbReference>
<dbReference type="OrthoDB" id="2287188at2759"/>
<evidence type="ECO:0000313" key="2">
    <source>
        <dbReference type="EMBL" id="KAG2192548.1"/>
    </source>
</evidence>
<proteinExistence type="predicted"/>
<name>A0A8H7UUH8_9FUNG</name>
<dbReference type="AlphaFoldDB" id="A0A8H7UUH8"/>
<dbReference type="InterPro" id="IPR003516">
    <property type="entry name" value="FANCA"/>
</dbReference>
<evidence type="ECO:0000259" key="1">
    <source>
        <dbReference type="Pfam" id="PF24781"/>
    </source>
</evidence>